<proteinExistence type="predicted"/>
<comment type="caution">
    <text evidence="5">The sequence shown here is derived from an EMBL/GenBank/DDBJ whole genome shotgun (WGS) entry which is preliminary data.</text>
</comment>
<evidence type="ECO:0000313" key="5">
    <source>
        <dbReference type="EMBL" id="RJY18691.1"/>
    </source>
</evidence>
<comment type="subcellular location">
    <subcellularLocation>
        <location evidence="1">Membrane</location>
    </subcellularLocation>
</comment>
<evidence type="ECO:0000256" key="3">
    <source>
        <dbReference type="SAM" id="SignalP"/>
    </source>
</evidence>
<dbReference type="RefSeq" id="WP_121852393.1">
    <property type="nucleotide sequence ID" value="NZ_CP037952.1"/>
</dbReference>
<evidence type="ECO:0000259" key="4">
    <source>
        <dbReference type="Pfam" id="PF05433"/>
    </source>
</evidence>
<keyword evidence="2" id="KW-0472">Membrane</keyword>
<evidence type="ECO:0000256" key="1">
    <source>
        <dbReference type="ARBA" id="ARBA00004370"/>
    </source>
</evidence>
<protein>
    <submittedName>
        <fullName evidence="5">Glycine zipper 2TM domain-containing protein</fullName>
    </submittedName>
</protein>
<dbReference type="Pfam" id="PF05433">
    <property type="entry name" value="Rick_17kDa_Anti"/>
    <property type="match status" value="1"/>
</dbReference>
<name>A0A3A6UI10_9GAMM</name>
<keyword evidence="3" id="KW-0732">Signal</keyword>
<sequence length="156" mass="17252">MLKPKMFTLLFLCLLTSITHATPYNRNKAEPVEKVIYGDIVSVRNITQKELVTDKNRGWKTFGGAILGGIVGNQFGKGSGRDIATVLGALAGGTIASQSNNQPRYKQYQLVELMIKQDDSQTVMIIQEKDSGMIFNSGDRVRVVYLIGRVRVDLAM</sequence>
<feature type="signal peptide" evidence="3">
    <location>
        <begin position="1"/>
        <end position="21"/>
    </location>
</feature>
<evidence type="ECO:0000256" key="2">
    <source>
        <dbReference type="ARBA" id="ARBA00023136"/>
    </source>
</evidence>
<organism evidence="5 6">
    <name type="scientific">Parashewanella spongiae</name>
    <dbReference type="NCBI Taxonomy" id="342950"/>
    <lineage>
        <taxon>Bacteria</taxon>
        <taxon>Pseudomonadati</taxon>
        <taxon>Pseudomonadota</taxon>
        <taxon>Gammaproteobacteria</taxon>
        <taxon>Alteromonadales</taxon>
        <taxon>Shewanellaceae</taxon>
        <taxon>Parashewanella</taxon>
    </lineage>
</organism>
<reference evidence="5 6" key="1">
    <citation type="submission" date="2018-09" db="EMBL/GenBank/DDBJ databases">
        <title>Phylogeny of the Shewanellaceae, and recommendation for two new genera, Pseudoshewanella and Parashewanella.</title>
        <authorList>
            <person name="Wang G."/>
        </authorList>
    </citation>
    <scope>NUCLEOTIDE SEQUENCE [LARGE SCALE GENOMIC DNA]</scope>
    <source>
        <strain evidence="5 6">KCTC 22492</strain>
    </source>
</reference>
<feature type="domain" description="Glycine zipper 2TM" evidence="4">
    <location>
        <begin position="61"/>
        <end position="98"/>
    </location>
</feature>
<evidence type="ECO:0000313" key="6">
    <source>
        <dbReference type="Proteomes" id="UP000273022"/>
    </source>
</evidence>
<dbReference type="AlphaFoldDB" id="A0A3A6UI10"/>
<dbReference type="PANTHER" id="PTHR35603:SF2">
    <property type="entry name" value="OUTER MEMBRANE LIPOPROTEIN"/>
    <property type="match status" value="1"/>
</dbReference>
<dbReference type="InterPro" id="IPR008816">
    <property type="entry name" value="Gly_zipper_2TM_dom"/>
</dbReference>
<dbReference type="GO" id="GO:0019867">
    <property type="term" value="C:outer membrane"/>
    <property type="evidence" value="ECO:0007669"/>
    <property type="project" value="InterPro"/>
</dbReference>
<dbReference type="EMBL" id="QYYH01000017">
    <property type="protein sequence ID" value="RJY18691.1"/>
    <property type="molecule type" value="Genomic_DNA"/>
</dbReference>
<dbReference type="InterPro" id="IPR051407">
    <property type="entry name" value="Bact_OM_lipoprot/Surf_antigen"/>
</dbReference>
<dbReference type="Proteomes" id="UP000273022">
    <property type="component" value="Unassembled WGS sequence"/>
</dbReference>
<dbReference type="OrthoDB" id="6291231at2"/>
<accession>A0A3A6UI10</accession>
<feature type="chain" id="PRO_5017450513" evidence="3">
    <location>
        <begin position="22"/>
        <end position="156"/>
    </location>
</feature>
<dbReference type="PANTHER" id="PTHR35603">
    <property type="match status" value="1"/>
</dbReference>
<keyword evidence="6" id="KW-1185">Reference proteome</keyword>
<gene>
    <name evidence="5" type="ORF">D5R81_04145</name>
</gene>